<dbReference type="PANTHER" id="PTHR40661">
    <property type="match status" value="1"/>
</dbReference>
<dbReference type="SMART" id="SM00530">
    <property type="entry name" value="HTH_XRE"/>
    <property type="match status" value="1"/>
</dbReference>
<dbReference type="EMBL" id="PVBQ01000005">
    <property type="protein sequence ID" value="PRD47774.1"/>
    <property type="molecule type" value="Genomic_DNA"/>
</dbReference>
<dbReference type="SUPFAM" id="SSF51306">
    <property type="entry name" value="LexA/Signal peptidase"/>
    <property type="match status" value="1"/>
</dbReference>
<dbReference type="PROSITE" id="PS50943">
    <property type="entry name" value="HTH_CROC1"/>
    <property type="match status" value="1"/>
</dbReference>
<protein>
    <submittedName>
        <fullName evidence="5">DNA-binding protein</fullName>
    </submittedName>
</protein>
<organism evidence="5 6">
    <name type="scientific">Sphingobacterium haloxyli</name>
    <dbReference type="NCBI Taxonomy" id="2100533"/>
    <lineage>
        <taxon>Bacteria</taxon>
        <taxon>Pseudomonadati</taxon>
        <taxon>Bacteroidota</taxon>
        <taxon>Sphingobacteriia</taxon>
        <taxon>Sphingobacteriales</taxon>
        <taxon>Sphingobacteriaceae</taxon>
        <taxon>Sphingobacterium</taxon>
    </lineage>
</organism>
<accession>A0A2S9J4T8</accession>
<keyword evidence="6" id="KW-1185">Reference proteome</keyword>
<evidence type="ECO:0000256" key="3">
    <source>
        <dbReference type="ARBA" id="ARBA00023163"/>
    </source>
</evidence>
<dbReference type="InterPro" id="IPR039418">
    <property type="entry name" value="LexA-like"/>
</dbReference>
<dbReference type="PANTHER" id="PTHR40661:SF3">
    <property type="entry name" value="FELS-1 PROPHAGE TRANSCRIPTIONAL REGULATOR"/>
    <property type="match status" value="1"/>
</dbReference>
<evidence type="ECO:0000313" key="6">
    <source>
        <dbReference type="Proteomes" id="UP000239711"/>
    </source>
</evidence>
<keyword evidence="1" id="KW-0805">Transcription regulation</keyword>
<proteinExistence type="predicted"/>
<dbReference type="InterPro" id="IPR015927">
    <property type="entry name" value="Peptidase_S24_S26A/B/C"/>
</dbReference>
<dbReference type="Pfam" id="PF00717">
    <property type="entry name" value="Peptidase_S24"/>
    <property type="match status" value="1"/>
</dbReference>
<dbReference type="CDD" id="cd06529">
    <property type="entry name" value="S24_LexA-like"/>
    <property type="match status" value="1"/>
</dbReference>
<feature type="domain" description="HTH cro/C1-type" evidence="4">
    <location>
        <begin position="14"/>
        <end position="69"/>
    </location>
</feature>
<evidence type="ECO:0000259" key="4">
    <source>
        <dbReference type="PROSITE" id="PS50943"/>
    </source>
</evidence>
<evidence type="ECO:0000313" key="5">
    <source>
        <dbReference type="EMBL" id="PRD47774.1"/>
    </source>
</evidence>
<reference evidence="5 6" key="1">
    <citation type="submission" date="2018-02" db="EMBL/GenBank/DDBJ databases">
        <title>The draft genome of Sphingobacterium sp. 5JN-11.</title>
        <authorList>
            <person name="Liu L."/>
            <person name="Li L."/>
            <person name="Liang L."/>
            <person name="Zhang X."/>
            <person name="Wang T."/>
        </authorList>
    </citation>
    <scope>NUCLEOTIDE SEQUENCE [LARGE SCALE GENOMIC DNA]</scope>
    <source>
        <strain evidence="5 6">5JN-11</strain>
    </source>
</reference>
<dbReference type="RefSeq" id="WP_105716401.1">
    <property type="nucleotide sequence ID" value="NZ_PVBQ01000005.1"/>
</dbReference>
<dbReference type="SUPFAM" id="SSF47413">
    <property type="entry name" value="lambda repressor-like DNA-binding domains"/>
    <property type="match status" value="1"/>
</dbReference>
<dbReference type="InterPro" id="IPR010982">
    <property type="entry name" value="Lambda_DNA-bd_dom_sf"/>
</dbReference>
<dbReference type="Pfam" id="PF01381">
    <property type="entry name" value="HTH_3"/>
    <property type="match status" value="1"/>
</dbReference>
<evidence type="ECO:0000256" key="2">
    <source>
        <dbReference type="ARBA" id="ARBA00023125"/>
    </source>
</evidence>
<name>A0A2S9J4T8_9SPHI</name>
<sequence length="268" mass="29894">MKTNKQKIFFAPNVKFLRERRRISQHELAEKLGITRAKLAAIEAGNTKSPQPDDYLNFSAFFAVSIDTLLKIDLSKLGELKMRELEAGNDVYIKGGNLRVLAISVDRDNNEHVEYVPIKAKAGYAAGHADPAYIATLPKYSVPNLSKGDTYRIFPISGDSMLPITDGSDITGKYVSDWTDIKPDTPCVVVLNGEQDVVFKMVTVRADGTLLLRSLNPLYEPYTVEASDVLEIWKFHAYTSRDFPEGQSDMATVLSAIRNLGSKMERSR</sequence>
<dbReference type="OrthoDB" id="3831186at2"/>
<gene>
    <name evidence="5" type="ORF">C5745_07610</name>
</gene>
<comment type="caution">
    <text evidence="5">The sequence shown here is derived from an EMBL/GenBank/DDBJ whole genome shotgun (WGS) entry which is preliminary data.</text>
</comment>
<evidence type="ECO:0000256" key="1">
    <source>
        <dbReference type="ARBA" id="ARBA00023015"/>
    </source>
</evidence>
<dbReference type="InterPro" id="IPR036286">
    <property type="entry name" value="LexA/Signal_pep-like_sf"/>
</dbReference>
<dbReference type="InterPro" id="IPR001387">
    <property type="entry name" value="Cro/C1-type_HTH"/>
</dbReference>
<dbReference type="Gene3D" id="1.10.260.40">
    <property type="entry name" value="lambda repressor-like DNA-binding domains"/>
    <property type="match status" value="1"/>
</dbReference>
<dbReference type="Gene3D" id="2.10.109.10">
    <property type="entry name" value="Umud Fragment, subunit A"/>
    <property type="match status" value="1"/>
</dbReference>
<keyword evidence="2 5" id="KW-0238">DNA-binding</keyword>
<dbReference type="Proteomes" id="UP000239711">
    <property type="component" value="Unassembled WGS sequence"/>
</dbReference>
<dbReference type="CDD" id="cd00093">
    <property type="entry name" value="HTH_XRE"/>
    <property type="match status" value="1"/>
</dbReference>
<dbReference type="GO" id="GO:0003677">
    <property type="term" value="F:DNA binding"/>
    <property type="evidence" value="ECO:0007669"/>
    <property type="project" value="UniProtKB-KW"/>
</dbReference>
<keyword evidence="3" id="KW-0804">Transcription</keyword>
<dbReference type="AlphaFoldDB" id="A0A2S9J4T8"/>